<organism evidence="1 2">
    <name type="scientific">Romanomermis culicivorax</name>
    <name type="common">Nematode worm</name>
    <dbReference type="NCBI Taxonomy" id="13658"/>
    <lineage>
        <taxon>Eukaryota</taxon>
        <taxon>Metazoa</taxon>
        <taxon>Ecdysozoa</taxon>
        <taxon>Nematoda</taxon>
        <taxon>Enoplea</taxon>
        <taxon>Dorylaimia</taxon>
        <taxon>Mermithida</taxon>
        <taxon>Mermithoidea</taxon>
        <taxon>Mermithidae</taxon>
        <taxon>Romanomermis</taxon>
    </lineage>
</organism>
<proteinExistence type="predicted"/>
<evidence type="ECO:0000313" key="1">
    <source>
        <dbReference type="Proteomes" id="UP000887565"/>
    </source>
</evidence>
<accession>A0A915L5N0</accession>
<protein>
    <submittedName>
        <fullName evidence="2">Uncharacterized protein</fullName>
    </submittedName>
</protein>
<name>A0A915L5N0_ROMCU</name>
<keyword evidence="1" id="KW-1185">Reference proteome</keyword>
<evidence type="ECO:0000313" key="2">
    <source>
        <dbReference type="WBParaSite" id="nRc.2.0.1.t46339-RA"/>
    </source>
</evidence>
<dbReference type="Proteomes" id="UP000887565">
    <property type="component" value="Unplaced"/>
</dbReference>
<dbReference type="AlphaFoldDB" id="A0A915L5N0"/>
<reference evidence="2" key="1">
    <citation type="submission" date="2022-11" db="UniProtKB">
        <authorList>
            <consortium name="WormBaseParasite"/>
        </authorList>
    </citation>
    <scope>IDENTIFICATION</scope>
</reference>
<dbReference type="WBParaSite" id="nRc.2.0.1.t46339-RA">
    <property type="protein sequence ID" value="nRc.2.0.1.t46339-RA"/>
    <property type="gene ID" value="nRc.2.0.1.g46339"/>
</dbReference>
<sequence length="66" mass="7597">MLNDVKSSFLCTVCQLAQEAKKICADNTKNFFLPRKLLKTPKFYKSVPDLQPNYQICKRSDQLMPG</sequence>